<dbReference type="InterPro" id="IPR052408">
    <property type="entry name" value="Exonuclease_MUT-7-like"/>
</dbReference>
<dbReference type="PANTHER" id="PTHR47765:SF2">
    <property type="entry name" value="EXONUCLEASE MUT-7 HOMOLOG"/>
    <property type="match status" value="1"/>
</dbReference>
<keyword evidence="1" id="KW-0269">Exonuclease</keyword>
<organism evidence="1 2">
    <name type="scientific">Caerostris extrusa</name>
    <name type="common">Bark spider</name>
    <name type="synonym">Caerostris bankana</name>
    <dbReference type="NCBI Taxonomy" id="172846"/>
    <lineage>
        <taxon>Eukaryota</taxon>
        <taxon>Metazoa</taxon>
        <taxon>Ecdysozoa</taxon>
        <taxon>Arthropoda</taxon>
        <taxon>Chelicerata</taxon>
        <taxon>Arachnida</taxon>
        <taxon>Araneae</taxon>
        <taxon>Araneomorphae</taxon>
        <taxon>Entelegynae</taxon>
        <taxon>Araneoidea</taxon>
        <taxon>Araneidae</taxon>
        <taxon>Caerostris</taxon>
    </lineage>
</organism>
<dbReference type="GO" id="GO:0004527">
    <property type="term" value="F:exonuclease activity"/>
    <property type="evidence" value="ECO:0007669"/>
    <property type="project" value="UniProtKB-KW"/>
</dbReference>
<evidence type="ECO:0000313" key="2">
    <source>
        <dbReference type="Proteomes" id="UP001054945"/>
    </source>
</evidence>
<name>A0AAV4TNJ8_CAEEX</name>
<sequence length="490" mass="57441">MFCYCRLLRRVLLHNKRGNSSYLKFSCTNYVHSESLSINSSKNVQERNPSLLAVREVRTLEFFWRKQRNGKRFKSIIDDYFLNNEGSSSHVLDLLRAACYSSRCSSGLILSLLINLNDVINRKGEFSPSLDEKKEALQSALTYQSYDIIQEVCKAFKIVEHSHCFKEFINNLISEQKLIQACYCITALRLQHEFDIEKVNIFPLLLEGKIHPVVMCIENHPDVQLRIVKKLDNLLGEENIGTINYKPSLNSRKIYKVLNKLMNILKIPSENYKYVHHIRSRGAINILIKRRSDQSVSEEAWKEMVMSIIGDDDQLKEYLIFKLMQQNDKETALEMVENLNMIDFDVTKYDLAIGEETEIDNAMDKEEFEDLSKQFEKENNSGHLMFPLSASDIKYTDNVEKFTEFIDDILKYNIAGIDTEWKPQFNLSPERLALMQIAIHDRVYILDLISLNDCLSEEHWDKLFGRLFWQSKNYKIRMWNYDGYFIDSGK</sequence>
<keyword evidence="1" id="KW-0378">Hydrolase</keyword>
<dbReference type="Gene3D" id="3.30.420.10">
    <property type="entry name" value="Ribonuclease H-like superfamily/Ribonuclease H"/>
    <property type="match status" value="1"/>
</dbReference>
<gene>
    <name evidence="1" type="primary">AAEL005527_1</name>
    <name evidence="1" type="ORF">CEXT_198651</name>
</gene>
<dbReference type="SUPFAM" id="SSF53098">
    <property type="entry name" value="Ribonuclease H-like"/>
    <property type="match status" value="1"/>
</dbReference>
<accession>A0AAV4TNJ8</accession>
<evidence type="ECO:0000313" key="1">
    <source>
        <dbReference type="EMBL" id="GIY48015.1"/>
    </source>
</evidence>
<keyword evidence="1" id="KW-0540">Nuclease</keyword>
<comment type="caution">
    <text evidence="1">The sequence shown here is derived from an EMBL/GenBank/DDBJ whole genome shotgun (WGS) entry which is preliminary data.</text>
</comment>
<reference evidence="1 2" key="1">
    <citation type="submission" date="2021-06" db="EMBL/GenBank/DDBJ databases">
        <title>Caerostris extrusa draft genome.</title>
        <authorList>
            <person name="Kono N."/>
            <person name="Arakawa K."/>
        </authorList>
    </citation>
    <scope>NUCLEOTIDE SEQUENCE [LARGE SCALE GENOMIC DNA]</scope>
</reference>
<protein>
    <submittedName>
        <fullName evidence="1">Exonuclease mut-7</fullName>
    </submittedName>
</protein>
<dbReference type="Proteomes" id="UP001054945">
    <property type="component" value="Unassembled WGS sequence"/>
</dbReference>
<proteinExistence type="predicted"/>
<dbReference type="EMBL" id="BPLR01011663">
    <property type="protein sequence ID" value="GIY48015.1"/>
    <property type="molecule type" value="Genomic_DNA"/>
</dbReference>
<dbReference type="AlphaFoldDB" id="A0AAV4TNJ8"/>
<dbReference type="InterPro" id="IPR012337">
    <property type="entry name" value="RNaseH-like_sf"/>
</dbReference>
<dbReference type="InterPro" id="IPR036397">
    <property type="entry name" value="RNaseH_sf"/>
</dbReference>
<dbReference type="GO" id="GO:0003676">
    <property type="term" value="F:nucleic acid binding"/>
    <property type="evidence" value="ECO:0007669"/>
    <property type="project" value="InterPro"/>
</dbReference>
<keyword evidence="2" id="KW-1185">Reference proteome</keyword>
<dbReference type="PANTHER" id="PTHR47765">
    <property type="entry name" value="3'-5' EXONUCLEASE DOMAIN-CONTAINING PROTEIN"/>
    <property type="match status" value="1"/>
</dbReference>